<feature type="region of interest" description="Disordered" evidence="1">
    <location>
        <begin position="4425"/>
        <end position="4454"/>
    </location>
</feature>
<dbReference type="Pfam" id="PF05860">
    <property type="entry name" value="TPS"/>
    <property type="match status" value="1"/>
</dbReference>
<evidence type="ECO:0000259" key="2">
    <source>
        <dbReference type="SMART" id="SM00912"/>
    </source>
</evidence>
<keyword evidence="5" id="KW-1185">Reference proteome</keyword>
<dbReference type="Gene3D" id="2.160.20.10">
    <property type="entry name" value="Single-stranded right-handed beta-helix, Pectin lyase-like"/>
    <property type="match status" value="1"/>
</dbReference>
<evidence type="ECO:0000313" key="4">
    <source>
        <dbReference type="EMBL" id="MRH74913.1"/>
    </source>
</evidence>
<dbReference type="EMBL" id="WJPN01000007">
    <property type="protein sequence ID" value="MRH00581.1"/>
    <property type="molecule type" value="Genomic_DNA"/>
</dbReference>
<dbReference type="SMART" id="SM00912">
    <property type="entry name" value="Haemagg_act"/>
    <property type="match status" value="1"/>
</dbReference>
<reference evidence="4" key="2">
    <citation type="journal article" date="2020" name="Plant Dis.">
        <title>A Grain Rot of Rice in Iran Caused by a Xanthomonas Strain Closely Related to X. sacchari.</title>
        <authorList>
            <person name="Mirghasempour S.A."/>
            <person name="Huang S."/>
            <person name="Studholme D.J."/>
            <person name="Brady C.L."/>
        </authorList>
    </citation>
    <scope>NUCLEOTIDE SEQUENCE</scope>
    <source>
        <strain evidence="4">SAM114</strain>
    </source>
</reference>
<dbReference type="Pfam" id="PF05594">
    <property type="entry name" value="Fil_haemagg"/>
    <property type="match status" value="23"/>
</dbReference>
<dbReference type="GO" id="GO:0003824">
    <property type="term" value="F:catalytic activity"/>
    <property type="evidence" value="ECO:0007669"/>
    <property type="project" value="UniProtKB-ARBA"/>
</dbReference>
<comment type="caution">
    <text evidence="3">The sequence shown here is derived from an EMBL/GenBank/DDBJ whole genome shotgun (WGS) entry which is preliminary data.</text>
</comment>
<dbReference type="NCBIfam" id="TIGR01731">
    <property type="entry name" value="fil_hemag_20aa"/>
    <property type="match status" value="37"/>
</dbReference>
<dbReference type="InterPro" id="IPR025157">
    <property type="entry name" value="Hemagglutinin_rpt"/>
</dbReference>
<gene>
    <name evidence="3" type="ORF">GIY21_09800</name>
    <name evidence="4" type="ORF">GIY22_09795</name>
</gene>
<dbReference type="InterPro" id="IPR012334">
    <property type="entry name" value="Pectin_lyas_fold"/>
</dbReference>
<evidence type="ECO:0000313" key="3">
    <source>
        <dbReference type="EMBL" id="MRH00581.1"/>
    </source>
</evidence>
<organism evidence="3 6">
    <name type="scientific">Xanthomonas sontii</name>
    <dbReference type="NCBI Taxonomy" id="2650745"/>
    <lineage>
        <taxon>Bacteria</taxon>
        <taxon>Pseudomonadati</taxon>
        <taxon>Pseudomonadota</taxon>
        <taxon>Gammaproteobacteria</taxon>
        <taxon>Lysobacterales</taxon>
        <taxon>Lysobacteraceae</taxon>
        <taxon>Xanthomonas</taxon>
    </lineage>
</organism>
<evidence type="ECO:0000313" key="5">
    <source>
        <dbReference type="Proteomes" id="UP000437931"/>
    </source>
</evidence>
<dbReference type="InterPro" id="IPR008638">
    <property type="entry name" value="FhaB/CdiA-like_TPS"/>
</dbReference>
<dbReference type="NCBIfam" id="TIGR01901">
    <property type="entry name" value="adhes_NPXG"/>
    <property type="match status" value="1"/>
</dbReference>
<feature type="region of interest" description="Disordered" evidence="1">
    <location>
        <begin position="3814"/>
        <end position="3839"/>
    </location>
</feature>
<protein>
    <submittedName>
        <fullName evidence="3">Filamentous hemagglutinin N-terminal domain-containing protein</fullName>
    </submittedName>
</protein>
<evidence type="ECO:0000256" key="1">
    <source>
        <dbReference type="SAM" id="MobiDB-lite"/>
    </source>
</evidence>
<name>A0A6N7QC07_9XANT</name>
<feature type="compositionally biased region" description="Gly residues" evidence="1">
    <location>
        <begin position="4427"/>
        <end position="4436"/>
    </location>
</feature>
<dbReference type="InterPro" id="IPR011050">
    <property type="entry name" value="Pectin_lyase_fold/virulence"/>
</dbReference>
<dbReference type="RefSeq" id="WP_153751374.1">
    <property type="nucleotide sequence ID" value="NZ_WJPM01000007.1"/>
</dbReference>
<reference evidence="5 6" key="1">
    <citation type="submission" date="2019-11" db="EMBL/GenBank/DDBJ databases">
        <title>First report of rice panicle blight caused by Xanthomonas sp. in Iran.</title>
        <authorList>
            <person name="Mirghasempour S.A."/>
            <person name="Huang S."/>
            <person name="Brady C.L."/>
            <person name="Studholme D.J."/>
        </authorList>
    </citation>
    <scope>NUCLEOTIDE SEQUENCE [LARGE SCALE GENOMIC DNA]</scope>
    <source>
        <strain evidence="3 6">ASD011</strain>
        <strain evidence="5">SAM114</strain>
    </source>
</reference>
<dbReference type="Pfam" id="PF13332">
    <property type="entry name" value="Fil_haemagg_2"/>
    <property type="match status" value="7"/>
</dbReference>
<dbReference type="Proteomes" id="UP000439314">
    <property type="component" value="Unassembled WGS sequence"/>
</dbReference>
<feature type="region of interest" description="Disordered" evidence="1">
    <location>
        <begin position="4466"/>
        <end position="4493"/>
    </location>
</feature>
<sequence>MDRNDDRRHRLLEPLKRGLAALLCCTVTWTSLPLYAQVAPVANPDGRQPGQQAAANGVPVVDIVAPNARGVSHNRYSRFDVGSNGLILNNSAQISKTELGGYIAGNDNLKNSGAATLILNEVTSTTSRLQGYTEIAGAKAQLVIANPNGIVCDGCGFLNTSRVTLATGTPLLGADGALNGFSITGGALSIGSNGLDAYNVDRLDLLSRQLSVGGSVWAKDLLASAGAQRIGYDGMLLEVLPGSDGAPPAIGIDVAYLGGMYADRIRLIATEAGVGVVSRGTLSAQSGSLQIDSAGQLSLAGTAVARDDVDLRAAGALSQQGVLGSQQAGVRLRAAQLALSGDTIAHGLLDAAASGALAHSGRSSAGAITLFGSELDAGGSLYSGGDLALSASGELRSSGSAYAGGAAQLQAGAAWLQRGGTVQSAGSLAVQAARIDAAGVLDAGAGLSLRSDADMRLSGLAQSWQDASVQAGGRLDTFGQLSASGRLDLGAAAIGNAAGAVVSAGGDIALATPGALDNAGTLYAGRDLRIDAASVGNSGGSYAGRNATLATTAALNNSGSLVAGAVLSVDAAQLRSSGELGSQGGGVALRSRGDLALAGQVAAKGALTAQAGGALLQSGTLSAGSAQLQAAGDATLDGVVRTDGDLQLSADGQLRSSATLAAGGNATLHAQGALLQSGQVQSGGALALDGASIAQAGMLDAGTTLALRSAGDLSLAGTVQSRGDLALSSAGALQNQAQVVAGGALSANAVSLSNAAGASLSALGDASLSSATVLSNDGHLYAGGALGLRAASLTQTGSANAGTTLTLSVDGAVANQGDLVGGGDVQLDAGSLASSGQLGSQRGQVVLNSRGDVQLDGVVVAAGALNAQALGDLQQRGSLRAAGVQLAAAGDLGVAGTVQSTDALQLQAQRALRVDGQASASGAVGVSAASVALGNGAILQSATTLQVDTAALDSQGALDAGTDLRLHSTGDIHLAGIAQAGRDVAVLAGGTLDNQAKVFAGRALQLTAASARNQAQGQWLAQTTLDASVQGNVDNAGLVQAGQAAKLTVGSLHQTGRSYAGDTLTVQAATALTNSGDLIGKHDVAISAGSVASSGQLGSQDGQLGVVSAGDLQVTGTQIAGTALHLQAAGDLLHGGTSKAQSVQLEAGRDLSMAGTVQSASTLQAQTLRALQLDGQALAGGNVQLRGASVGTGSAAVLQSTGAIAVDGGSIDSQGALDAGTDLTLHSQDALRLAGIAQGGNDVLLTAAGAFDNSARVVAGRDLQVQAASAVNRAAGTLAAGRGLDLHIDGLLNNAGLLRGEQSLQLQAGSLQHSGTLSTGRALTLRSSGAMDNRGNVIAGGDLLVDVGSLSNSGQLGSQNGQVTLTSQGDLQLGGSVIAAQVLNATALGDLRLDGVAKARAIALSGRDVDVAGGLQSATGATLQAQRALRIDGQALTTGDLQLQGASVATGNAAVLQSTAGAITLQGGSLDSRGTLDAATDLALRSDGTLAVAGVAQAGRDVALAAGTQLTNAAQVLAGRDLSVAATGIANAQGSSLAAKGALALTTAGTLANAGTLQSGQAMTLQVGDLQHSGQAYAGDALSLHASGAIDSQGELIAKRDLQLDAARIASTGQLGSQSGQVTLTSQGDLTLGGTVAAATALSAQAQGDLLQTGTLSAQALDLRAGRDLSLGGQLATTQELQAQAQRDLQVNGSVSAGRDATLQAGGTLRSGSQSVLHSAGALQLNGAAIDSQGTVDAGTTLAMTSTGDLALGGLVQAASTLDLRATGALTNAAQVVAGSDLSLTAASATNSGSGTLAALGNATFTVSGLLSNAGALRARQRLQLDVGSLQQTGRSYGVQRLALTANGAVDNRGDLIAGSALRVQAASVASSGQLGSETGDVALVSQGDLNLGGTLASAGGFSAQAGGALNQSGALSAATTLQLQAHGDLTVTGTLNANQVLLGSDASVLQHGTVSGADVALQGQRIDNAGQTLSSGNLRLSGGDVSIGGVAAAGVRADGSLGNSGALTLHADGTLSASGRLIAAGNLAADAAQLALAGSTARVGGNATLTASGDVDHRGADLLAGGLLTVRAGGALDNSALNGVGGTLQAAGLDLGAATLRNGSGSLVQSGSGTTRIAVTGAFDNGGGRLVSNGSDLQLGAASINNAQGRIEHAGSGTLTVSSSGALGNAGGRILTQGQLQLSTGNTLDNQGGAIAAAGDASVTAAGLGNIGGSVSARGLNVQLGSGALDNRLGVVQAAGGSLVLRADSLENRGGTMQALSSGGAGGDLRVDLAHTLNNDAGVIGASTDLTLNAENASNSGGTLQAGRDLALTARGQLDNHQSGRIGAARDLSVAVAGALLNSGGQLDSGNAMTLSGGRIDNSQGSVVNNGGGLTRLTTGGELRNVGGSLGGRGSVVLDAASIANGSGQLVAGGDLVANTNALDNQGGSVYAGASMLLQRSGATLDNRNGKIKAEQAVRLNLQSLSNSGGQIGAGSSAGGAGDVVIDTVGFDGGGSILGQNLLDLTIRSDYTHRAGADITSNGDFRLAVGGNFVNASALQAGRSLGINASSINNVAGASMRSGNVQLNTGGSVSNAGDLSASGNLQVTAGSVSNTGSLVGGNVLVDTGTLVNGADLGGATDNAAYGSALIGATSGMTLLVRDQLVNRDAKIFSLGNIAIGAARDGNGTLTARTGTLDNVSGSIEADGSILIAANQINNRRRVLSTQTGPLSDADKAAANAAMPSELIEGRGIIYPNQPYYIRVPYQGPSPGVYREYSVEQRERLIAASAEGRIAAGGNIALSGSVTNNASTIAAAGALMVNQRGVAGLYDGMITGSESVANQALALKQQVVQRDVEHKVIAYIDDCAMTQVSGPNARKSPICGYNRENNVLSTTTVDSSYIALAANMTGGQGVSISGATISNGAVGSDGRSIGGASFNATQGGALNRYGTMSADGAGGIAVQAQTAATPTKANVGNRIATASLGAIRIDDGQATLVGGSSATASQVQASGVQAQLGGAGSGGRSQVQAGTAQAVLTAGSVPTQYQQIDPGTGQVPQVVGGVGAPLGNIVLPMGGLYRLIGSNGASVNTLGRAANGLGGVKANNSAPGRRYLIETDPRFVDYNNFISSDYLLDKLGVDPQWTQTRLGDGFYEQRLVLDQITQLTGRRYLGNYADGVAQYRALLDGGVAEAGTLHLSVGVALTADQVAALTHDIVWMVEQEYQGQKVLVPVVYLSSKTALTLRSDGALLASDNGDVSLNATAGLSNTGTIGGANVSANVGNLLNQGRIVSSGTVALQANQDLLNLGGQIAGRDVLLSAGRDLTSTTRDALAGGDLRSGITAGNNLLLQAGRDLSLTGTTVQAGNSAALLAGNNLTLQPTALRDESGLTRGGDGTSLTVGNNLSMQAGNDLQLHGVAIAAGGDAALQAGHDLSLTPVTDANGKATVRTSIATGGSLQLAAGNDLTIRQAQVKADGNLIAAAGHDLNVTSVLGDSRTVTDQTRQGKTKVVTTTTTQDIDQQALTAGGNLVLSAGHDVNLTAAKLDAGNGLAVVAGNDLNSTTLTTVDSSTTLETRKRFKQTTSTRDETVHGSEFTAGGDIALQSGHDVNLTAAKAFTDKGALAVSAGNDVNLLTEQEQHDAVQDMQKKKKGFLSSKTTTTHDEWHDSLAVGTSLDAGSVQIKAGNDIAVVGSTVLAQQDARLVAGNDVAIVSAQDQSSEAHSSAQKKSGFSASFSGGVASLGYGKSRSSSDSSTESTTQVASAVGAKNGNLLISAGDQLTIGASDVAAGKDLTLAAKDIALLAAQDTVDNQSNQSSKSSGFSIGVTYDPAAAYRSARDAATSNMPDSGSTMGKLSRRAEGDTAGTAAALTPVVIQAGSHSSTAGQNDSTSTARVSQVSAGGNLTLLASDGSITSQGTQLSAEGNALLLASQNIELGVAHTTESSGNDSRGKGWSFNNAAGLPFGNYNQKGNGNGQTDTITGTQLSVGGNANLSTTQGDITLTASNIAAKGDVNMHAAGDLTIQSGQDTAGNANVSDNKAIGTVVISDTERFSGYHTEKHRDDNATVTQVASSVGSLGGNVNLSAGGTYTQSASNVVAAKDVDITAATIQLLTANDSHAASSQDDTLKIGAFARVKSPLIDLINNVDAARNSDGRLSAMQGMAALANGYQTASAISGVAQKGGSGVLVQAEAGVGYATSTEKYKAGSQTAQGSTISGGGNVSLTSTSGDLHVVQGNLKAGDTLRLDAARDLVLEAGNSTATEQSKGSNAGVEVGVGVSVGAKTGYYAYLQANFGSHSSNVDGATWKNTELAAQNIAFTSKGDTTLRGAVAKADRIDVQTGGDLTIESLQDTANVQSKESGYGGRIQVAIGSAWDLSGYASTAKANGSFAGVTEQSGLFAGKGGYHVDAGNVNLVGGAIASTNADNSDLTANSLTFSDLQNRMGYSASSGSVSGGFGSSGDGGKDANGNPTSTPSAGDQLKDIKNTVATGNYGSVNNGGLGGGLPMSESGKDSTTTRATLTEGKLVIGGKTTTAAQTGINTDASKANEALATLPDVRKVLAEQQAMGAAAGTVLETSRQVAGDIAASAAKKTAEARDAYLKGLNSDEQEAFAKLDPTAQQNVLLSQSTAYSDAYAKEKQWGTGGEYNRALQAVTTALVGGVSGQGGTQVASNALAPYAAQLIGQTFDTNHGSDPNKSLQLLSHALLGAVLAEANGSSAVGGALTGAGGEAAAQYLTKTLYGADTKPSDLSEQDKQTILALSQAVGALVGGMTGGSLSDTAVGSTVARNAVENNFLGDEQKKQLDALRAKSKTDGLNAQEARDLVILDVSDQVSDGLLQKYRSGEQLTPAQMQDLRIYLGAYAAQNGADAAWGLIKNGSNPNYGFPYAGLSADERAYGDANFTWRETLFGHDKSSNEQAFVDARNKSGLYYNTAPNESLTPSGLQFSSNMAILDTLGNSVAAGLVYIGASYFGASDRTRDALTFTVGQLAEIGSSFVLPKTGISPIFGQTSIDALPIKNLPPISAVVDDEIGSLNRIGQNNTNAWANYFHQRINERANDVPLQTRTTNGVDLDYRLPDPAAGLDYTPKLLSSNNPSIANSHQNGYVEELRLANTVANLPDQVVVKYGDAVGAHGADVVSVNVATGEVTLWDNKFRSGSSRVGSSPTFSENSSALEGAIDGSIRDIRNSNLPLEVKEKAVQNLLSGNFTANTVGSGSAKNSETAVFRGNKVINKGRK</sequence>
<feature type="domain" description="Filamentous haemagglutinin FhaB/tRNA nuclease CdiA-like TPS" evidence="2">
    <location>
        <begin position="55"/>
        <end position="175"/>
    </location>
</feature>
<accession>A0A6N7QC07</accession>
<dbReference type="InterPro" id="IPR010069">
    <property type="entry name" value="CdiA_FHA1_rpt"/>
</dbReference>
<evidence type="ECO:0000313" key="6">
    <source>
        <dbReference type="Proteomes" id="UP000439314"/>
    </source>
</evidence>
<dbReference type="EMBL" id="WJPM01000007">
    <property type="protein sequence ID" value="MRH74913.1"/>
    <property type="molecule type" value="Genomic_DNA"/>
</dbReference>
<feature type="compositionally biased region" description="Polar residues" evidence="1">
    <location>
        <begin position="3818"/>
        <end position="3829"/>
    </location>
</feature>
<proteinExistence type="predicted"/>
<dbReference type="Proteomes" id="UP000437931">
    <property type="component" value="Unassembled WGS sequence"/>
</dbReference>
<dbReference type="SUPFAM" id="SSF51126">
    <property type="entry name" value="Pectin lyase-like"/>
    <property type="match status" value="1"/>
</dbReference>
<dbReference type="InterPro" id="IPR008619">
    <property type="entry name" value="Filamentous_hemagglutn_rpt"/>
</dbReference>